<feature type="transmembrane region" description="Helical" evidence="1">
    <location>
        <begin position="51"/>
        <end position="72"/>
    </location>
</feature>
<keyword evidence="3" id="KW-1185">Reference proteome</keyword>
<keyword evidence="1" id="KW-0472">Membrane</keyword>
<evidence type="ECO:0000313" key="3">
    <source>
        <dbReference type="Proteomes" id="UP000198873"/>
    </source>
</evidence>
<dbReference type="STRING" id="1176198.SAMN05444716_102633"/>
<organism evidence="2 3">
    <name type="scientific">Streptomyces harbinensis</name>
    <dbReference type="NCBI Taxonomy" id="1176198"/>
    <lineage>
        <taxon>Bacteria</taxon>
        <taxon>Bacillati</taxon>
        <taxon>Actinomycetota</taxon>
        <taxon>Actinomycetes</taxon>
        <taxon>Kitasatosporales</taxon>
        <taxon>Streptomycetaceae</taxon>
        <taxon>Streptomyces</taxon>
    </lineage>
</organism>
<keyword evidence="1" id="KW-1133">Transmembrane helix</keyword>
<proteinExistence type="predicted"/>
<keyword evidence="1" id="KW-0812">Transmembrane</keyword>
<accession>A0A1I6R128</accession>
<name>A0A1I6R128_9ACTN</name>
<gene>
    <name evidence="2" type="ORF">SAMN05444716_102633</name>
</gene>
<dbReference type="RefSeq" id="WP_369266802.1">
    <property type="nucleotide sequence ID" value="NZ_JASKYS010000194.1"/>
</dbReference>
<reference evidence="3" key="1">
    <citation type="submission" date="2016-10" db="EMBL/GenBank/DDBJ databases">
        <authorList>
            <person name="Varghese N."/>
            <person name="Submissions S."/>
        </authorList>
    </citation>
    <scope>NUCLEOTIDE SEQUENCE [LARGE SCALE GENOMIC DNA]</scope>
    <source>
        <strain evidence="3">CGMCC 4.7047</strain>
    </source>
</reference>
<dbReference type="EMBL" id="FPAB01000002">
    <property type="protein sequence ID" value="SFS58365.1"/>
    <property type="molecule type" value="Genomic_DNA"/>
</dbReference>
<protein>
    <submittedName>
        <fullName evidence="2">Uncharacterized protein</fullName>
    </submittedName>
</protein>
<evidence type="ECO:0000313" key="2">
    <source>
        <dbReference type="EMBL" id="SFS58365.1"/>
    </source>
</evidence>
<sequence>MLGLALIVCGLWVAFDINGAAGRLAQSLNGANPWSENDHDQEMWLAEVYNVRRLGAFSSFAGLFFLAAFIFLI</sequence>
<dbReference type="AlphaFoldDB" id="A0A1I6R128"/>
<dbReference type="Proteomes" id="UP000198873">
    <property type="component" value="Unassembled WGS sequence"/>
</dbReference>
<evidence type="ECO:0000256" key="1">
    <source>
        <dbReference type="SAM" id="Phobius"/>
    </source>
</evidence>